<dbReference type="AlphaFoldDB" id="A0A834KFD8"/>
<name>A0A834KFD8_VESGE</name>
<evidence type="ECO:0000313" key="2">
    <source>
        <dbReference type="EMBL" id="KAF7405718.1"/>
    </source>
</evidence>
<protein>
    <submittedName>
        <fullName evidence="2">Uncharacterized protein</fullName>
    </submittedName>
</protein>
<gene>
    <name evidence="2" type="ORF">HZH68_005087</name>
</gene>
<keyword evidence="3" id="KW-1185">Reference proteome</keyword>
<comment type="caution">
    <text evidence="2">The sequence shown here is derived from an EMBL/GenBank/DDBJ whole genome shotgun (WGS) entry which is preliminary data.</text>
</comment>
<reference evidence="2" key="1">
    <citation type="journal article" date="2020" name="G3 (Bethesda)">
        <title>High-Quality Assemblies for Three Invasive Social Wasps from the &lt;i&gt;Vespula&lt;/i&gt; Genus.</title>
        <authorList>
            <person name="Harrop T.W.R."/>
            <person name="Guhlin J."/>
            <person name="McLaughlin G.M."/>
            <person name="Permina E."/>
            <person name="Stockwell P."/>
            <person name="Gilligan J."/>
            <person name="Le Lec M.F."/>
            <person name="Gruber M.A.M."/>
            <person name="Quinn O."/>
            <person name="Lovegrove M."/>
            <person name="Duncan E.J."/>
            <person name="Remnant E.J."/>
            <person name="Van Eeckhoven J."/>
            <person name="Graham B."/>
            <person name="Knapp R.A."/>
            <person name="Langford K.W."/>
            <person name="Kronenberg Z."/>
            <person name="Press M.O."/>
            <person name="Eacker S.M."/>
            <person name="Wilson-Rankin E.E."/>
            <person name="Purcell J."/>
            <person name="Lester P.J."/>
            <person name="Dearden P.K."/>
        </authorList>
    </citation>
    <scope>NUCLEOTIDE SEQUENCE</scope>
    <source>
        <strain evidence="2">Linc-1</strain>
    </source>
</reference>
<evidence type="ECO:0000256" key="1">
    <source>
        <dbReference type="SAM" id="MobiDB-lite"/>
    </source>
</evidence>
<dbReference type="EMBL" id="JACSDZ010000004">
    <property type="protein sequence ID" value="KAF7405718.1"/>
    <property type="molecule type" value="Genomic_DNA"/>
</dbReference>
<feature type="region of interest" description="Disordered" evidence="1">
    <location>
        <begin position="18"/>
        <end position="66"/>
    </location>
</feature>
<organism evidence="2 3">
    <name type="scientific">Vespula germanica</name>
    <name type="common">German yellow jacket</name>
    <name type="synonym">Paravespula germanica</name>
    <dbReference type="NCBI Taxonomy" id="30212"/>
    <lineage>
        <taxon>Eukaryota</taxon>
        <taxon>Metazoa</taxon>
        <taxon>Ecdysozoa</taxon>
        <taxon>Arthropoda</taxon>
        <taxon>Hexapoda</taxon>
        <taxon>Insecta</taxon>
        <taxon>Pterygota</taxon>
        <taxon>Neoptera</taxon>
        <taxon>Endopterygota</taxon>
        <taxon>Hymenoptera</taxon>
        <taxon>Apocrita</taxon>
        <taxon>Aculeata</taxon>
        <taxon>Vespoidea</taxon>
        <taxon>Vespidae</taxon>
        <taxon>Vespinae</taxon>
        <taxon>Vespula</taxon>
    </lineage>
</organism>
<proteinExistence type="predicted"/>
<dbReference type="Proteomes" id="UP000617340">
    <property type="component" value="Unassembled WGS sequence"/>
</dbReference>
<sequence length="101" mass="12456">MEINRNTFGSCVWGVAEEKRREKRREEKRREEKRREEKRREEKRREEKRREEKRREEKRREEKRREGVAAVCHDLVYIPCLVCIDLTVSGRILTDDMPEGI</sequence>
<evidence type="ECO:0000313" key="3">
    <source>
        <dbReference type="Proteomes" id="UP000617340"/>
    </source>
</evidence>
<accession>A0A834KFD8</accession>